<evidence type="ECO:0000313" key="3">
    <source>
        <dbReference type="Proteomes" id="UP000663802"/>
    </source>
</evidence>
<comment type="caution">
    <text evidence="2">The sequence shown here is derived from an EMBL/GenBank/DDBJ whole genome shotgun (WGS) entry which is preliminary data.</text>
</comment>
<reference evidence="2 3" key="1">
    <citation type="journal article" date="2021" name="Int. J. Syst. Evol. Microbiol.">
        <title>Clostridium zeae sp. nov., isolated from corn silage.</title>
        <authorList>
            <person name="Kobayashi H."/>
            <person name="Tanizawa Y."/>
            <person name="Yagura M."/>
            <person name="Sakamoto M."/>
            <person name="Ohkuma M."/>
            <person name="Tohno M."/>
        </authorList>
    </citation>
    <scope>NUCLEOTIDE SEQUENCE [LARGE SCALE GENOMIC DNA]</scope>
    <source>
        <strain evidence="2 3">CSC2</strain>
    </source>
</reference>
<name>A0ABQ1EAK0_9CLOT</name>
<keyword evidence="1" id="KW-0812">Transmembrane</keyword>
<keyword evidence="1" id="KW-1133">Transmembrane helix</keyword>
<evidence type="ECO:0000256" key="1">
    <source>
        <dbReference type="SAM" id="Phobius"/>
    </source>
</evidence>
<dbReference type="EMBL" id="BMBA01000002">
    <property type="protein sequence ID" value="GFZ31817.1"/>
    <property type="molecule type" value="Genomic_DNA"/>
</dbReference>
<keyword evidence="1" id="KW-0472">Membrane</keyword>
<keyword evidence="3" id="KW-1185">Reference proteome</keyword>
<dbReference type="Proteomes" id="UP000663802">
    <property type="component" value="Unassembled WGS sequence"/>
</dbReference>
<feature type="transmembrane region" description="Helical" evidence="1">
    <location>
        <begin position="34"/>
        <end position="54"/>
    </location>
</feature>
<evidence type="ECO:0008006" key="4">
    <source>
        <dbReference type="Google" id="ProtNLM"/>
    </source>
</evidence>
<organism evidence="2 3">
    <name type="scientific">Clostridium zeae</name>
    <dbReference type="NCBI Taxonomy" id="2759022"/>
    <lineage>
        <taxon>Bacteria</taxon>
        <taxon>Bacillati</taxon>
        <taxon>Bacillota</taxon>
        <taxon>Clostridia</taxon>
        <taxon>Eubacteriales</taxon>
        <taxon>Clostridiaceae</taxon>
        <taxon>Clostridium</taxon>
    </lineage>
</organism>
<evidence type="ECO:0000313" key="2">
    <source>
        <dbReference type="EMBL" id="GFZ31817.1"/>
    </source>
</evidence>
<feature type="transmembrane region" description="Helical" evidence="1">
    <location>
        <begin position="66"/>
        <end position="90"/>
    </location>
</feature>
<protein>
    <recommendedName>
        <fullName evidence="4">Sporulation protein YjcZ</fullName>
    </recommendedName>
</protein>
<dbReference type="RefSeq" id="WP_206870106.1">
    <property type="nucleotide sequence ID" value="NZ_BMBA01000002.1"/>
</dbReference>
<proteinExistence type="predicted"/>
<gene>
    <name evidence="2" type="ORF">CSC2_23430</name>
</gene>
<sequence length="95" mass="9624">MSKRKGCCCSGMMMNPYGGYGPGMGGYGPGVGGFGGQGVGGCSPCTIAILLLIFQFSGLLCSNKGFLLILLFLLCGLGGFGCNRGGAGYFQPRCC</sequence>
<accession>A0ABQ1EAK0</accession>